<dbReference type="InterPro" id="IPR010982">
    <property type="entry name" value="Lambda_DNA-bd_dom_sf"/>
</dbReference>
<dbReference type="SUPFAM" id="SSF47413">
    <property type="entry name" value="lambda repressor-like DNA-binding domains"/>
    <property type="match status" value="1"/>
</dbReference>
<evidence type="ECO:0000259" key="1">
    <source>
        <dbReference type="PROSITE" id="PS50943"/>
    </source>
</evidence>
<dbReference type="SMART" id="SM00530">
    <property type="entry name" value="HTH_XRE"/>
    <property type="match status" value="1"/>
</dbReference>
<protein>
    <recommendedName>
        <fullName evidence="1">HTH cro/C1-type domain-containing protein</fullName>
    </recommendedName>
</protein>
<dbReference type="PROSITE" id="PS50943">
    <property type="entry name" value="HTH_CROC1"/>
    <property type="match status" value="1"/>
</dbReference>
<reference evidence="2 3" key="1">
    <citation type="journal article" date="2018" name="Int. J. Syst. Evol. Microbiol.">
        <title>Mesosutterella multiformis gen. nov., sp. nov., a member of the family Sutterellaceae and Sutterella megalosphaeroides sp. nov., isolated from human faeces.</title>
        <authorList>
            <person name="Sakamoto M."/>
            <person name="Ikeyama N."/>
            <person name="Kunihiro T."/>
            <person name="Iino T."/>
            <person name="Yuki M."/>
            <person name="Ohkuma M."/>
        </authorList>
    </citation>
    <scope>NUCLEOTIDE SEQUENCE [LARGE SCALE GENOMIC DNA]</scope>
    <source>
        <strain evidence="2 3">4NBBH2</strain>
    </source>
</reference>
<evidence type="ECO:0000313" key="3">
    <source>
        <dbReference type="Proteomes" id="UP000266091"/>
    </source>
</evidence>
<sequence length="144" mass="16596">MIRGRGMFLCPQSDCPSDTMALTSTKQRKELGERLQSERERLGYTQEQIASLLGVPLDQYQRYETGESDPGLFRMTRLAAIGFDANFVITTERHNPVREENELLSRFRSLSMHGKSSLFMTLDALERLAPNLRRTIRKTLRSKK</sequence>
<gene>
    <name evidence="2" type="ORF">MESMUL_07050</name>
</gene>
<evidence type="ECO:0000313" key="2">
    <source>
        <dbReference type="EMBL" id="GBO93351.1"/>
    </source>
</evidence>
<dbReference type="CDD" id="cd00093">
    <property type="entry name" value="HTH_XRE"/>
    <property type="match status" value="1"/>
</dbReference>
<dbReference type="Gene3D" id="1.10.260.40">
    <property type="entry name" value="lambda repressor-like DNA-binding domains"/>
    <property type="match status" value="1"/>
</dbReference>
<dbReference type="EMBL" id="BGZJ01000001">
    <property type="protein sequence ID" value="GBO93351.1"/>
    <property type="molecule type" value="Genomic_DNA"/>
</dbReference>
<dbReference type="Proteomes" id="UP000266091">
    <property type="component" value="Unassembled WGS sequence"/>
</dbReference>
<proteinExistence type="predicted"/>
<name>A0A388SD18_9BURK</name>
<dbReference type="GO" id="GO:0003677">
    <property type="term" value="F:DNA binding"/>
    <property type="evidence" value="ECO:0007669"/>
    <property type="project" value="InterPro"/>
</dbReference>
<organism evidence="2 3">
    <name type="scientific">Mesosutterella multiformis</name>
    <dbReference type="NCBI Taxonomy" id="2259133"/>
    <lineage>
        <taxon>Bacteria</taxon>
        <taxon>Pseudomonadati</taxon>
        <taxon>Pseudomonadota</taxon>
        <taxon>Betaproteobacteria</taxon>
        <taxon>Burkholderiales</taxon>
        <taxon>Sutterellaceae</taxon>
        <taxon>Mesosutterella</taxon>
    </lineage>
</organism>
<accession>A0A401LJZ8</accession>
<feature type="domain" description="HTH cro/C1-type" evidence="1">
    <location>
        <begin position="35"/>
        <end position="81"/>
    </location>
</feature>
<comment type="caution">
    <text evidence="2">The sequence shown here is derived from an EMBL/GenBank/DDBJ whole genome shotgun (WGS) entry which is preliminary data.</text>
</comment>
<dbReference type="AlphaFoldDB" id="A0A388SD18"/>
<keyword evidence="3" id="KW-1185">Reference proteome</keyword>
<dbReference type="InterPro" id="IPR001387">
    <property type="entry name" value="Cro/C1-type_HTH"/>
</dbReference>
<accession>A0A388SD18</accession>
<dbReference type="Pfam" id="PF13560">
    <property type="entry name" value="HTH_31"/>
    <property type="match status" value="1"/>
</dbReference>